<comment type="catalytic activity">
    <reaction evidence="1">
        <text>ATP + protein L-histidine = ADP + protein N-phospho-L-histidine.</text>
        <dbReference type="EC" id="2.7.13.3"/>
    </reaction>
</comment>
<name>A0A0B8NMI5_9NOCA</name>
<evidence type="ECO:0000313" key="13">
    <source>
        <dbReference type="EMBL" id="GAP31928.1"/>
    </source>
</evidence>
<dbReference type="InterPro" id="IPR050482">
    <property type="entry name" value="Sensor_HK_TwoCompSys"/>
</dbReference>
<organism evidence="13 14">
    <name type="scientific">Nocardia seriolae</name>
    <dbReference type="NCBI Taxonomy" id="37332"/>
    <lineage>
        <taxon>Bacteria</taxon>
        <taxon>Bacillati</taxon>
        <taxon>Actinomycetota</taxon>
        <taxon>Actinomycetes</taxon>
        <taxon>Mycobacteriales</taxon>
        <taxon>Nocardiaceae</taxon>
        <taxon>Nocardia</taxon>
    </lineage>
</organism>
<dbReference type="GO" id="GO:0046983">
    <property type="term" value="F:protein dimerization activity"/>
    <property type="evidence" value="ECO:0007669"/>
    <property type="project" value="InterPro"/>
</dbReference>
<keyword evidence="9" id="KW-0175">Coiled coil</keyword>
<feature type="coiled-coil region" evidence="9">
    <location>
        <begin position="157"/>
        <end position="184"/>
    </location>
</feature>
<keyword evidence="4" id="KW-0808">Transferase</keyword>
<evidence type="ECO:0000256" key="7">
    <source>
        <dbReference type="ARBA" id="ARBA00022840"/>
    </source>
</evidence>
<dbReference type="EMBL" id="BBYQ01000133">
    <property type="protein sequence ID" value="GAP31928.1"/>
    <property type="molecule type" value="Genomic_DNA"/>
</dbReference>
<evidence type="ECO:0000259" key="10">
    <source>
        <dbReference type="Pfam" id="PF02518"/>
    </source>
</evidence>
<dbReference type="PANTHER" id="PTHR24421:SF10">
    <property type="entry name" value="NITRATE_NITRITE SENSOR PROTEIN NARQ"/>
    <property type="match status" value="1"/>
</dbReference>
<dbReference type="Pfam" id="PF23539">
    <property type="entry name" value="DUF7134"/>
    <property type="match status" value="1"/>
</dbReference>
<evidence type="ECO:0000259" key="12">
    <source>
        <dbReference type="Pfam" id="PF23539"/>
    </source>
</evidence>
<dbReference type="EC" id="2.7.13.3" evidence="2"/>
<gene>
    <name evidence="13" type="ORF">NSK11_contig00133-0019</name>
</gene>
<sequence length="403" mass="42393">MGIREGTEIRGGAGTGVRVWLRQVPDRVVDAAVTVLVTVLTVAPQVAAGRPWWVVAAAAVAAVPLWWRRRAPLLTGAVVGTAITVLACAHALPALPYGTVVCAYTIAAYSPPAARWAAIVVGGLGILASLALPAEPVEAYAYAALSFSTAWTLGTGVRARQAQIELLRERARRLEEERGAAVARERVRIARDVHDIVTHALGSMIVQAETGPLLTRADSGRADAVFAGIADTGRAAVRDLRHSLAVLRDGSVQARHQPGIAAIPDLVDGSRRGGMSAELVENGTRRTISSEVEVTAYRVVQQALANALEHARAGRVEVTLDWSEDRLCVRVGNDGLAPVGISGSRPAAGNHLRTGPIPDEPFRAGSGLAGMRERVESCGGQLTYGPSGSGFIVRTELPLVQED</sequence>
<dbReference type="CDD" id="cd16917">
    <property type="entry name" value="HATPase_UhpB-NarQ-NarX-like"/>
    <property type="match status" value="1"/>
</dbReference>
<dbReference type="InterPro" id="IPR003594">
    <property type="entry name" value="HATPase_dom"/>
</dbReference>
<evidence type="ECO:0000256" key="8">
    <source>
        <dbReference type="ARBA" id="ARBA00023012"/>
    </source>
</evidence>
<evidence type="ECO:0000256" key="4">
    <source>
        <dbReference type="ARBA" id="ARBA00022679"/>
    </source>
</evidence>
<dbReference type="SUPFAM" id="SSF55874">
    <property type="entry name" value="ATPase domain of HSP90 chaperone/DNA topoisomerase II/histidine kinase"/>
    <property type="match status" value="1"/>
</dbReference>
<evidence type="ECO:0000259" key="11">
    <source>
        <dbReference type="Pfam" id="PF07730"/>
    </source>
</evidence>
<comment type="caution">
    <text evidence="13">The sequence shown here is derived from an EMBL/GenBank/DDBJ whole genome shotgun (WGS) entry which is preliminary data.</text>
</comment>
<dbReference type="GeneID" id="93372650"/>
<evidence type="ECO:0000256" key="5">
    <source>
        <dbReference type="ARBA" id="ARBA00022741"/>
    </source>
</evidence>
<feature type="domain" description="DUF7134" evidence="12">
    <location>
        <begin position="19"/>
        <end position="161"/>
    </location>
</feature>
<keyword evidence="14" id="KW-1185">Reference proteome</keyword>
<dbReference type="InterPro" id="IPR011712">
    <property type="entry name" value="Sig_transdc_His_kin_sub3_dim/P"/>
</dbReference>
<evidence type="ECO:0000256" key="9">
    <source>
        <dbReference type="SAM" id="Coils"/>
    </source>
</evidence>
<keyword evidence="5" id="KW-0547">Nucleotide-binding</keyword>
<protein>
    <recommendedName>
        <fullName evidence="2">histidine kinase</fullName>
        <ecNumber evidence="2">2.7.13.3</ecNumber>
    </recommendedName>
</protein>
<dbReference type="Gene3D" id="1.20.5.1930">
    <property type="match status" value="1"/>
</dbReference>
<dbReference type="RefSeq" id="WP_052086024.1">
    <property type="nucleotide sequence ID" value="NZ_AP017900.1"/>
</dbReference>
<accession>A0A0B8NMI5</accession>
<keyword evidence="8" id="KW-0902">Two-component regulatory system</keyword>
<evidence type="ECO:0000256" key="2">
    <source>
        <dbReference type="ARBA" id="ARBA00012438"/>
    </source>
</evidence>
<dbReference type="GO" id="GO:0000155">
    <property type="term" value="F:phosphorelay sensor kinase activity"/>
    <property type="evidence" value="ECO:0007669"/>
    <property type="project" value="InterPro"/>
</dbReference>
<dbReference type="Proteomes" id="UP000037179">
    <property type="component" value="Unassembled WGS sequence"/>
</dbReference>
<keyword evidence="3" id="KW-0597">Phosphoprotein</keyword>
<reference evidence="14" key="1">
    <citation type="submission" date="2015-07" db="EMBL/GenBank/DDBJ databases">
        <title>Nocardia seriolae U-1 whole genome shotgun sequence.</title>
        <authorList>
            <person name="Imajoh M."/>
            <person name="Fukumoto Y."/>
            <person name="Sukeda M."/>
            <person name="Yamane J."/>
            <person name="Yamasaki K."/>
            <person name="Shimizu M."/>
            <person name="Ohnishi K."/>
            <person name="Oshima S."/>
        </authorList>
    </citation>
    <scope>NUCLEOTIDE SEQUENCE [LARGE SCALE GENOMIC DNA]</scope>
    <source>
        <strain evidence="14">U-1</strain>
    </source>
</reference>
<dbReference type="InterPro" id="IPR036890">
    <property type="entry name" value="HATPase_C_sf"/>
</dbReference>
<feature type="domain" description="Histidine kinase/HSP90-like ATPase" evidence="10">
    <location>
        <begin position="293"/>
        <end position="399"/>
    </location>
</feature>
<proteinExistence type="predicted"/>
<evidence type="ECO:0000313" key="14">
    <source>
        <dbReference type="Proteomes" id="UP000037179"/>
    </source>
</evidence>
<feature type="domain" description="Signal transduction histidine kinase subgroup 3 dimerisation and phosphoacceptor" evidence="11">
    <location>
        <begin position="185"/>
        <end position="250"/>
    </location>
</feature>
<dbReference type="GO" id="GO:0005524">
    <property type="term" value="F:ATP binding"/>
    <property type="evidence" value="ECO:0007669"/>
    <property type="project" value="UniProtKB-KW"/>
</dbReference>
<reference evidence="13 14" key="2">
    <citation type="journal article" date="2016" name="Genome Announc.">
        <title>Draft Genome Sequence of Erythromycin- and Oxytetracycline-Sensitive Nocardia seriolae Strain U-1 (NBRC 110359).</title>
        <authorList>
            <person name="Imajoh M."/>
            <person name="Sukeda M."/>
            <person name="Shimizu M."/>
            <person name="Yamane J."/>
            <person name="Ohnishi K."/>
            <person name="Oshima S."/>
        </authorList>
    </citation>
    <scope>NUCLEOTIDE SEQUENCE [LARGE SCALE GENOMIC DNA]</scope>
    <source>
        <strain evidence="13 14">U-1</strain>
    </source>
</reference>
<dbReference type="Gene3D" id="3.30.565.10">
    <property type="entry name" value="Histidine kinase-like ATPase, C-terminal domain"/>
    <property type="match status" value="1"/>
</dbReference>
<keyword evidence="6" id="KW-0418">Kinase</keyword>
<dbReference type="PANTHER" id="PTHR24421">
    <property type="entry name" value="NITRATE/NITRITE SENSOR PROTEIN NARX-RELATED"/>
    <property type="match status" value="1"/>
</dbReference>
<dbReference type="Pfam" id="PF02518">
    <property type="entry name" value="HATPase_c"/>
    <property type="match status" value="1"/>
</dbReference>
<keyword evidence="7" id="KW-0067">ATP-binding</keyword>
<dbReference type="Pfam" id="PF07730">
    <property type="entry name" value="HisKA_3"/>
    <property type="match status" value="1"/>
</dbReference>
<dbReference type="InterPro" id="IPR055558">
    <property type="entry name" value="DUF7134"/>
</dbReference>
<evidence type="ECO:0000256" key="1">
    <source>
        <dbReference type="ARBA" id="ARBA00000085"/>
    </source>
</evidence>
<dbReference type="GO" id="GO:0016020">
    <property type="term" value="C:membrane"/>
    <property type="evidence" value="ECO:0007669"/>
    <property type="project" value="InterPro"/>
</dbReference>
<dbReference type="AlphaFoldDB" id="A0A0B8NMI5"/>
<evidence type="ECO:0000256" key="6">
    <source>
        <dbReference type="ARBA" id="ARBA00022777"/>
    </source>
</evidence>
<evidence type="ECO:0000256" key="3">
    <source>
        <dbReference type="ARBA" id="ARBA00022553"/>
    </source>
</evidence>